<dbReference type="Gramene" id="QL09p026934:mrna">
    <property type="protein sequence ID" value="QL09p026934:mrna"/>
    <property type="gene ID" value="QL09p026934"/>
</dbReference>
<proteinExistence type="predicted"/>
<evidence type="ECO:0000313" key="1">
    <source>
        <dbReference type="EnsemblPlants" id="QL09p026934:mrna"/>
    </source>
</evidence>
<dbReference type="Proteomes" id="UP000594261">
    <property type="component" value="Chromosome 9"/>
</dbReference>
<dbReference type="EnsemblPlants" id="QL09p026934:mrna">
    <property type="protein sequence ID" value="QL09p026934:mrna"/>
    <property type="gene ID" value="QL09p026934"/>
</dbReference>
<organism evidence="1 2">
    <name type="scientific">Quercus lobata</name>
    <name type="common">Valley oak</name>
    <dbReference type="NCBI Taxonomy" id="97700"/>
    <lineage>
        <taxon>Eukaryota</taxon>
        <taxon>Viridiplantae</taxon>
        <taxon>Streptophyta</taxon>
        <taxon>Embryophyta</taxon>
        <taxon>Tracheophyta</taxon>
        <taxon>Spermatophyta</taxon>
        <taxon>Magnoliopsida</taxon>
        <taxon>eudicotyledons</taxon>
        <taxon>Gunneridae</taxon>
        <taxon>Pentapetalae</taxon>
        <taxon>rosids</taxon>
        <taxon>fabids</taxon>
        <taxon>Fagales</taxon>
        <taxon>Fagaceae</taxon>
        <taxon>Quercus</taxon>
    </lineage>
</organism>
<keyword evidence="2" id="KW-1185">Reference proteome</keyword>
<reference evidence="1 2" key="1">
    <citation type="journal article" date="2016" name="G3 (Bethesda)">
        <title>First Draft Assembly and Annotation of the Genome of a California Endemic Oak Quercus lobata Nee (Fagaceae).</title>
        <authorList>
            <person name="Sork V.L."/>
            <person name="Fitz-Gibbon S.T."/>
            <person name="Puiu D."/>
            <person name="Crepeau M."/>
            <person name="Gugger P.F."/>
            <person name="Sherman R."/>
            <person name="Stevens K."/>
            <person name="Langley C.H."/>
            <person name="Pellegrini M."/>
            <person name="Salzberg S.L."/>
        </authorList>
    </citation>
    <scope>NUCLEOTIDE SEQUENCE [LARGE SCALE GENOMIC DNA]</scope>
    <source>
        <strain evidence="1 2">cv. SW786</strain>
    </source>
</reference>
<dbReference type="Proteomes" id="UP000594261">
    <property type="component" value="Chromosome 2"/>
</dbReference>
<accession>A0A7N2MK18</accession>
<reference evidence="1" key="2">
    <citation type="submission" date="2021-01" db="UniProtKB">
        <authorList>
            <consortium name="EnsemblPlants"/>
        </authorList>
    </citation>
    <scope>IDENTIFICATION</scope>
</reference>
<evidence type="ECO:0008006" key="3">
    <source>
        <dbReference type="Google" id="ProtNLM"/>
    </source>
</evidence>
<dbReference type="EMBL" id="LRBV02000009">
    <property type="status" value="NOT_ANNOTATED_CDS"/>
    <property type="molecule type" value="Genomic_DNA"/>
</dbReference>
<dbReference type="Gramene" id="QL02p000015:mrna">
    <property type="protein sequence ID" value="QL02p000015:mrna"/>
    <property type="gene ID" value="QL02p000015"/>
</dbReference>
<name>A0A7N2MK18_QUELO</name>
<dbReference type="AlphaFoldDB" id="A0A7N2MK18"/>
<protein>
    <recommendedName>
        <fullName evidence="3">Transposase MuDR plant domain-containing protein</fullName>
    </recommendedName>
</protein>
<sequence>MLGMDQERANFHLVVGDDDAMYMTKLVKGHEEIHVYVEHLIDNPILVDEEDVSEGVQPLAVEQGPMGYYSDDDDHDGDESTEVDAEQVYVRRVGAEFVIEEVNADVPIEVVASHMGSTRVDDEVELNHGVRDFVEDSSDNWDGKDDDDVVEQGQMGTGVMNSNYERQKNEEVKKFPVFKPVAKAERISFEKDMLFTTPKKFKEVIKEYVVHGGWGIRFVKNDLQRVSYFLGKLQVHCLSNKGAKGEELPTKDIDFGTYMLEKF</sequence>
<dbReference type="EnsemblPlants" id="QL02p000015:mrna">
    <property type="protein sequence ID" value="QL02p000015:mrna"/>
    <property type="gene ID" value="QL02p000015"/>
</dbReference>
<dbReference type="InParanoid" id="A0A7N2MK18"/>
<evidence type="ECO:0000313" key="2">
    <source>
        <dbReference type="Proteomes" id="UP000594261"/>
    </source>
</evidence>